<reference evidence="4" key="1">
    <citation type="submission" date="2019-08" db="EMBL/GenBank/DDBJ databases">
        <title>The genome of the North American firefly Photinus pyralis.</title>
        <authorList>
            <consortium name="Photinus pyralis genome working group"/>
            <person name="Fallon T.R."/>
            <person name="Sander Lower S.E."/>
            <person name="Weng J.-K."/>
        </authorList>
    </citation>
    <scope>NUCLEOTIDE SEQUENCE</scope>
    <source>
        <strain evidence="4">TRF0915ILg1</strain>
        <tissue evidence="4">Whole body</tissue>
    </source>
</reference>
<dbReference type="AlphaFoldDB" id="A0A8K0CDT6"/>
<keyword evidence="2" id="KW-0472">Membrane</keyword>
<proteinExistence type="predicted"/>
<feature type="transmembrane region" description="Helical" evidence="2">
    <location>
        <begin position="883"/>
        <end position="905"/>
    </location>
</feature>
<dbReference type="GO" id="GO:0005886">
    <property type="term" value="C:plasma membrane"/>
    <property type="evidence" value="ECO:0007669"/>
    <property type="project" value="TreeGrafter"/>
</dbReference>
<protein>
    <recommendedName>
        <fullName evidence="3">Cyclic nucleotide-binding domain-containing protein</fullName>
    </recommendedName>
</protein>
<gene>
    <name evidence="4" type="ORF">ILUMI_20628</name>
</gene>
<feature type="transmembrane region" description="Helical" evidence="2">
    <location>
        <begin position="100"/>
        <end position="120"/>
    </location>
</feature>
<feature type="compositionally biased region" description="Polar residues" evidence="1">
    <location>
        <begin position="586"/>
        <end position="604"/>
    </location>
</feature>
<sequence length="1112" mass="130249">MEAGYLVEWIRSVDAERLRAKLVKKTEGKQNITERLFKYCNYIPLFFKKSFVFTRHQCKNSRGREDYWAPFAEMQKFRFVGYLLLPLAIHPRGPFIRMWCLIRVMIVMTVCLIGPFYIAVTPYAANLYWIMLAANTSAYLDIYLLLHMGYYNEKGVLITHPKYTAWNYITHSFIVDILAVFPFHLLVLWENPLHSEGHDYITHLITPHLRHCSWHLNGLLQFHRVQELFHYMEGNILKNMDLIRFFKFFPLSMVLINLLSSLIFALNCTYKFYDFPQNDTTSELIVLDTDTNMRYYGYLKCKNGSWLEKSQFGPLTTNPLEVYLVAIYWVTNTILGVGMGDVSAYSEESMYIVVFTILLGRILFAYVFANLATGRAQFSIVMSKYQENLKDLMRFLKREDIDPHWQKKLFLYFEYVWKRTSGVQSQELCQKLNTALMEDTVVFLYEKTLREVPLFENVEKSFIRVIAKHLTQEYFLKGDTVIKSYDIQSNIYIIYRGKVEVLSSYNEMIACMGPGGLFGNIRQVSSGCSSVSIIASRNLDVLVITSETFYGVIKDYPRIKRNMDNLLETVTDYIMPTTIIDEENDSSNVYSENTSAETSNRTVPSQESGSVGESVSQMTPRRSFGSFSATSHLQMEPPKRRTIELKQMLNFCLPYRWFRFALYSDHLVVKITTVAVLLVAYFDVLEILYCFVTQSTNLTLLYCSLLLETVFYFKIFLEFHMAYMDRYGNYVTRFKRIARHYFSNHYKVFWDVIPNLPVELLCFLFKRESRTLVLSILRLIHILRLKYMLDYFRDVNRQLMANLAYNQMLKIVFFLSITVHVFACAWLMTACPLDVCLSNSWVDSFNFTNHEPFHRYAISTYYVVSLATTTGVGDIFPKTMSEVLFSIAVMIISRFLTALIIGDMVTIINLSSRSLVYYEYRIYCLQDFLQNQYLSGHQMEKLWGYVKNLWAQEKGQHIPLMIKDCPYVLRCDIMNVMFGQHLRDSFLFKGINEALLRQLAVRLHRVVFFEGNYIVQDGDIDQNMYFIHSGEVSVLTVHSNLTETQHELLKSHDMFGLAQGLYHGLPHRFSFRAHTKVSILVLNLDSWNHMLKYFPMDKEIIYNRAQTVYVTV</sequence>
<dbReference type="PROSITE" id="PS50042">
    <property type="entry name" value="CNMP_BINDING_3"/>
    <property type="match status" value="2"/>
</dbReference>
<dbReference type="Proteomes" id="UP000801492">
    <property type="component" value="Unassembled WGS sequence"/>
</dbReference>
<feature type="domain" description="Cyclic nucleotide-binding" evidence="3">
    <location>
        <begin position="454"/>
        <end position="563"/>
    </location>
</feature>
<dbReference type="Gene3D" id="2.60.120.10">
    <property type="entry name" value="Jelly Rolls"/>
    <property type="match status" value="2"/>
</dbReference>
<feature type="transmembrane region" description="Helical" evidence="2">
    <location>
        <begin position="698"/>
        <end position="717"/>
    </location>
</feature>
<dbReference type="OrthoDB" id="415460at2759"/>
<accession>A0A8K0CDT6</accession>
<keyword evidence="2" id="KW-0812">Transmembrane</keyword>
<evidence type="ECO:0000313" key="5">
    <source>
        <dbReference type="Proteomes" id="UP000801492"/>
    </source>
</evidence>
<dbReference type="InterPro" id="IPR050818">
    <property type="entry name" value="KCNH_animal-type"/>
</dbReference>
<dbReference type="GO" id="GO:0042391">
    <property type="term" value="P:regulation of membrane potential"/>
    <property type="evidence" value="ECO:0007669"/>
    <property type="project" value="TreeGrafter"/>
</dbReference>
<evidence type="ECO:0000256" key="1">
    <source>
        <dbReference type="SAM" id="MobiDB-lite"/>
    </source>
</evidence>
<dbReference type="Gene3D" id="1.10.287.630">
    <property type="entry name" value="Helix hairpin bin"/>
    <property type="match status" value="1"/>
</dbReference>
<comment type="caution">
    <text evidence="4">The sequence shown here is derived from an EMBL/GenBank/DDBJ whole genome shotgun (WGS) entry which is preliminary data.</text>
</comment>
<dbReference type="PANTHER" id="PTHR10217:SF548">
    <property type="entry name" value="GH12235P"/>
    <property type="match status" value="1"/>
</dbReference>
<dbReference type="Pfam" id="PF00027">
    <property type="entry name" value="cNMP_binding"/>
    <property type="match status" value="2"/>
</dbReference>
<feature type="domain" description="Cyclic nucleotide-binding" evidence="3">
    <location>
        <begin position="987"/>
        <end position="1091"/>
    </location>
</feature>
<dbReference type="CDD" id="cd00038">
    <property type="entry name" value="CAP_ED"/>
    <property type="match status" value="2"/>
</dbReference>
<dbReference type="InterPro" id="IPR018490">
    <property type="entry name" value="cNMP-bd_dom_sf"/>
</dbReference>
<feature type="compositionally biased region" description="Low complexity" evidence="1">
    <location>
        <begin position="605"/>
        <end position="617"/>
    </location>
</feature>
<dbReference type="SUPFAM" id="SSF51206">
    <property type="entry name" value="cAMP-binding domain-like"/>
    <property type="match status" value="2"/>
</dbReference>
<dbReference type="EMBL" id="VTPC01089915">
    <property type="protein sequence ID" value="KAF2885560.1"/>
    <property type="molecule type" value="Genomic_DNA"/>
</dbReference>
<dbReference type="InterPro" id="IPR014710">
    <property type="entry name" value="RmlC-like_jellyroll"/>
</dbReference>
<feature type="transmembrane region" description="Helical" evidence="2">
    <location>
        <begin position="166"/>
        <end position="189"/>
    </location>
</feature>
<feature type="transmembrane region" description="Helical" evidence="2">
    <location>
        <begin position="248"/>
        <end position="266"/>
    </location>
</feature>
<keyword evidence="2" id="KW-1133">Transmembrane helix</keyword>
<dbReference type="Gene3D" id="1.10.287.70">
    <property type="match status" value="2"/>
</dbReference>
<evidence type="ECO:0000313" key="4">
    <source>
        <dbReference type="EMBL" id="KAF2885560.1"/>
    </source>
</evidence>
<name>A0A8K0CDT6_IGNLU</name>
<dbReference type="SMART" id="SM00100">
    <property type="entry name" value="cNMP"/>
    <property type="match status" value="2"/>
</dbReference>
<feature type="transmembrane region" description="Helical" evidence="2">
    <location>
        <begin position="667"/>
        <end position="692"/>
    </location>
</feature>
<dbReference type="GO" id="GO:0005242">
    <property type="term" value="F:inward rectifier potassium channel activity"/>
    <property type="evidence" value="ECO:0007669"/>
    <property type="project" value="TreeGrafter"/>
</dbReference>
<feature type="transmembrane region" description="Helical" evidence="2">
    <location>
        <begin position="808"/>
        <end position="828"/>
    </location>
</feature>
<dbReference type="PANTHER" id="PTHR10217">
    <property type="entry name" value="VOLTAGE AND LIGAND GATED POTASSIUM CHANNEL"/>
    <property type="match status" value="1"/>
</dbReference>
<evidence type="ECO:0000256" key="2">
    <source>
        <dbReference type="SAM" id="Phobius"/>
    </source>
</evidence>
<dbReference type="Pfam" id="PF07885">
    <property type="entry name" value="Ion_trans_2"/>
    <property type="match status" value="1"/>
</dbReference>
<feature type="region of interest" description="Disordered" evidence="1">
    <location>
        <begin position="585"/>
        <end position="618"/>
    </location>
</feature>
<dbReference type="SUPFAM" id="SSF81324">
    <property type="entry name" value="Voltage-gated potassium channels"/>
    <property type="match status" value="2"/>
</dbReference>
<evidence type="ECO:0000259" key="3">
    <source>
        <dbReference type="PROSITE" id="PS50042"/>
    </source>
</evidence>
<feature type="transmembrane region" description="Helical" evidence="2">
    <location>
        <begin position="126"/>
        <end position="146"/>
    </location>
</feature>
<dbReference type="InterPro" id="IPR013099">
    <property type="entry name" value="K_chnl_dom"/>
</dbReference>
<keyword evidence="5" id="KW-1185">Reference proteome</keyword>
<organism evidence="4 5">
    <name type="scientific">Ignelater luminosus</name>
    <name type="common">Cucubano</name>
    <name type="synonym">Pyrophorus luminosus</name>
    <dbReference type="NCBI Taxonomy" id="2038154"/>
    <lineage>
        <taxon>Eukaryota</taxon>
        <taxon>Metazoa</taxon>
        <taxon>Ecdysozoa</taxon>
        <taxon>Arthropoda</taxon>
        <taxon>Hexapoda</taxon>
        <taxon>Insecta</taxon>
        <taxon>Pterygota</taxon>
        <taxon>Neoptera</taxon>
        <taxon>Endopterygota</taxon>
        <taxon>Coleoptera</taxon>
        <taxon>Polyphaga</taxon>
        <taxon>Elateriformia</taxon>
        <taxon>Elateroidea</taxon>
        <taxon>Elateridae</taxon>
        <taxon>Agrypninae</taxon>
        <taxon>Pyrophorini</taxon>
        <taxon>Ignelater</taxon>
    </lineage>
</organism>
<dbReference type="InterPro" id="IPR000595">
    <property type="entry name" value="cNMP-bd_dom"/>
</dbReference>
<feature type="transmembrane region" description="Helical" evidence="2">
    <location>
        <begin position="320"/>
        <end position="339"/>
    </location>
</feature>
<feature type="transmembrane region" description="Helical" evidence="2">
    <location>
        <begin position="351"/>
        <end position="372"/>
    </location>
</feature>